<evidence type="ECO:0000256" key="6">
    <source>
        <dbReference type="ARBA" id="ARBA00022516"/>
    </source>
</evidence>
<keyword evidence="8" id="KW-0106">Calcium</keyword>
<evidence type="ECO:0000256" key="2">
    <source>
        <dbReference type="ARBA" id="ARBA00005194"/>
    </source>
</evidence>
<dbReference type="FunFam" id="3.40.50.720:FF:000173">
    <property type="entry name" value="3-oxoacyl-[acyl-carrier protein] reductase"/>
    <property type="match status" value="1"/>
</dbReference>
<comment type="catalytic activity">
    <reaction evidence="16">
        <text>a (3R)-hydroxyacyl-[ACP] + NADP(+) = a 3-oxoacyl-[ACP] + NADPH + H(+)</text>
        <dbReference type="Rhea" id="RHEA:17397"/>
        <dbReference type="Rhea" id="RHEA-COMP:9916"/>
        <dbReference type="Rhea" id="RHEA-COMP:9945"/>
        <dbReference type="ChEBI" id="CHEBI:15378"/>
        <dbReference type="ChEBI" id="CHEBI:57783"/>
        <dbReference type="ChEBI" id="CHEBI:58349"/>
        <dbReference type="ChEBI" id="CHEBI:78776"/>
        <dbReference type="ChEBI" id="CHEBI:78827"/>
        <dbReference type="EC" id="1.1.1.100"/>
    </reaction>
</comment>
<comment type="similarity">
    <text evidence="3">Belongs to the short-chain dehydrogenases/reductases (SDR) family.</text>
</comment>
<dbReference type="PANTHER" id="PTHR42879:SF2">
    <property type="entry name" value="3-OXOACYL-[ACYL-CARRIER-PROTEIN] REDUCTASE FABG"/>
    <property type="match status" value="1"/>
</dbReference>
<keyword evidence="9" id="KW-0560">Oxidoreductase</keyword>
<proteinExistence type="inferred from homology"/>
<dbReference type="InterPro" id="IPR002347">
    <property type="entry name" value="SDR_fam"/>
</dbReference>
<evidence type="ECO:0000256" key="10">
    <source>
        <dbReference type="ARBA" id="ARBA00023098"/>
    </source>
</evidence>
<organism evidence="17 18">
    <name type="scientific">Paramixta manurensis</name>
    <dbReference type="NCBI Taxonomy" id="2740817"/>
    <lineage>
        <taxon>Bacteria</taxon>
        <taxon>Pseudomonadati</taxon>
        <taxon>Pseudomonadota</taxon>
        <taxon>Gammaproteobacteria</taxon>
        <taxon>Enterobacterales</taxon>
        <taxon>Erwiniaceae</taxon>
        <taxon>Paramixta</taxon>
    </lineage>
</organism>
<name>A0A6M8UHH3_9GAMM</name>
<dbReference type="GO" id="GO:0004316">
    <property type="term" value="F:3-oxoacyl-[acyl-carrier-protein] reductase (NADPH) activity"/>
    <property type="evidence" value="ECO:0007669"/>
    <property type="project" value="UniProtKB-EC"/>
</dbReference>
<evidence type="ECO:0000313" key="18">
    <source>
        <dbReference type="Proteomes" id="UP000505325"/>
    </source>
</evidence>
<evidence type="ECO:0000256" key="8">
    <source>
        <dbReference type="ARBA" id="ARBA00022837"/>
    </source>
</evidence>
<keyword evidence="18" id="KW-1185">Reference proteome</keyword>
<dbReference type="PANTHER" id="PTHR42879">
    <property type="entry name" value="3-OXOACYL-(ACYL-CARRIER-PROTEIN) REDUCTASE"/>
    <property type="match status" value="1"/>
</dbReference>
<evidence type="ECO:0000256" key="1">
    <source>
        <dbReference type="ARBA" id="ARBA00002607"/>
    </source>
</evidence>
<dbReference type="KEGG" id="pmak:PMPD1_4170"/>
<evidence type="ECO:0000256" key="15">
    <source>
        <dbReference type="ARBA" id="ARBA00033040"/>
    </source>
</evidence>
<protein>
    <recommendedName>
        <fullName evidence="5">3-oxoacyl-[acyl-carrier-protein] reductase FabG</fullName>
        <ecNumber evidence="4">1.1.1.100</ecNumber>
    </recommendedName>
    <alternativeName>
        <fullName evidence="15">3-ketoacyl-acyl carrier protein reductase</fullName>
    </alternativeName>
    <alternativeName>
        <fullName evidence="12 14">Beta-Ketoacyl-acyl carrier protein reductase</fullName>
    </alternativeName>
    <alternativeName>
        <fullName evidence="13">Beta-ketoacyl-ACP reductase</fullName>
    </alternativeName>
</protein>
<gene>
    <name evidence="17" type="ORF">PMPD1_4170</name>
</gene>
<accession>A0A6M8UHH3</accession>
<evidence type="ECO:0000256" key="14">
    <source>
        <dbReference type="ARBA" id="ARBA00032683"/>
    </source>
</evidence>
<keyword evidence="10" id="KW-0443">Lipid metabolism</keyword>
<comment type="function">
    <text evidence="1">Catalyzes the NADPH-dependent reduction of beta-ketoacyl-ACP substrates to beta-hydroxyacyl-ACP products, the first reductive step in the elongation cycle of fatty acid biosynthesis.</text>
</comment>
<evidence type="ECO:0000256" key="4">
    <source>
        <dbReference type="ARBA" id="ARBA00012948"/>
    </source>
</evidence>
<dbReference type="EC" id="1.1.1.100" evidence="4"/>
<dbReference type="Proteomes" id="UP000505325">
    <property type="component" value="Chromosome"/>
</dbReference>
<evidence type="ECO:0000313" key="17">
    <source>
        <dbReference type="EMBL" id="QKJ89074.1"/>
    </source>
</evidence>
<dbReference type="InterPro" id="IPR050259">
    <property type="entry name" value="SDR"/>
</dbReference>
<sequence>MKLELNGRVAVVTGAARNIGRAIALELASAGAAVVVNAQHSAAAAAEVVDTIEQRGGRALLHLADISTPDGAQGLFDAAAAHFGGVNILVNNAALRREVPFEQLDWLQWREVLSVILDGAYLCCHAALPALQAAQDAAIINIGGMSAHTGSAGRAHVIAAKAGLVGLTRALSHDLGEQGITVNCVVPGMIDTVRGAATGHSAPAHHVKSQPLVGRRGSPEDVAQMVAFLVGPRARYLTGQVLHCNGGAFLP</sequence>
<evidence type="ECO:0000256" key="12">
    <source>
        <dbReference type="ARBA" id="ARBA00029743"/>
    </source>
</evidence>
<dbReference type="Pfam" id="PF13561">
    <property type="entry name" value="adh_short_C2"/>
    <property type="match status" value="1"/>
</dbReference>
<comment type="pathway">
    <text evidence="2">Lipid metabolism; fatty acid biosynthesis.</text>
</comment>
<dbReference type="InterPro" id="IPR036291">
    <property type="entry name" value="NAD(P)-bd_dom_sf"/>
</dbReference>
<keyword evidence="7" id="KW-0276">Fatty acid metabolism</keyword>
<dbReference type="AlphaFoldDB" id="A0A6M8UHH3"/>
<evidence type="ECO:0000256" key="16">
    <source>
        <dbReference type="ARBA" id="ARBA00048508"/>
    </source>
</evidence>
<dbReference type="Gene3D" id="3.40.50.720">
    <property type="entry name" value="NAD(P)-binding Rossmann-like Domain"/>
    <property type="match status" value="1"/>
</dbReference>
<dbReference type="EMBL" id="CP054212">
    <property type="protein sequence ID" value="QKJ89074.1"/>
    <property type="molecule type" value="Genomic_DNA"/>
</dbReference>
<evidence type="ECO:0000256" key="5">
    <source>
        <dbReference type="ARBA" id="ARBA00017650"/>
    </source>
</evidence>
<keyword evidence="6" id="KW-0444">Lipid biosynthesis</keyword>
<dbReference type="PRINTS" id="PR00081">
    <property type="entry name" value="GDHRDH"/>
</dbReference>
<dbReference type="SUPFAM" id="SSF51735">
    <property type="entry name" value="NAD(P)-binding Rossmann-fold domains"/>
    <property type="match status" value="1"/>
</dbReference>
<evidence type="ECO:0000256" key="13">
    <source>
        <dbReference type="ARBA" id="ARBA00029899"/>
    </source>
</evidence>
<dbReference type="PRINTS" id="PR00080">
    <property type="entry name" value="SDRFAMILY"/>
</dbReference>
<reference evidence="17 18" key="1">
    <citation type="submission" date="2020-06" db="EMBL/GenBank/DDBJ databases">
        <title>Genome sequence of Paramixta manurensis strain PD-1.</title>
        <authorList>
            <person name="Lee C.W."/>
            <person name="Kim J."/>
        </authorList>
    </citation>
    <scope>NUCLEOTIDE SEQUENCE [LARGE SCALE GENOMIC DNA]</scope>
    <source>
        <strain evidence="17 18">PD-1</strain>
    </source>
</reference>
<keyword evidence="11" id="KW-0275">Fatty acid biosynthesis</keyword>
<evidence type="ECO:0000256" key="11">
    <source>
        <dbReference type="ARBA" id="ARBA00023160"/>
    </source>
</evidence>
<evidence type="ECO:0000256" key="9">
    <source>
        <dbReference type="ARBA" id="ARBA00023002"/>
    </source>
</evidence>
<evidence type="ECO:0000256" key="3">
    <source>
        <dbReference type="ARBA" id="ARBA00006484"/>
    </source>
</evidence>
<dbReference type="RefSeq" id="WP_173635894.1">
    <property type="nucleotide sequence ID" value="NZ_CP054212.1"/>
</dbReference>
<dbReference type="GO" id="GO:0006633">
    <property type="term" value="P:fatty acid biosynthetic process"/>
    <property type="evidence" value="ECO:0007669"/>
    <property type="project" value="UniProtKB-KW"/>
</dbReference>
<evidence type="ECO:0000256" key="7">
    <source>
        <dbReference type="ARBA" id="ARBA00022832"/>
    </source>
</evidence>